<evidence type="ECO:0008006" key="3">
    <source>
        <dbReference type="Google" id="ProtNLM"/>
    </source>
</evidence>
<accession>A0A7M4CJX2</accession>
<organism evidence="2">
    <name type="scientific">Chestnut mosaic virus</name>
    <dbReference type="NCBI Taxonomy" id="2781948"/>
    <lineage>
        <taxon>Viruses</taxon>
        <taxon>Riboviria</taxon>
        <taxon>Pararnavirae</taxon>
        <taxon>Artverviricota</taxon>
        <taxon>Revtraviricetes</taxon>
        <taxon>Ortervirales</taxon>
        <taxon>Caulimoviridae</taxon>
        <taxon>Badnavirus</taxon>
        <taxon>Badnavirus tessellocastaneae</taxon>
    </lineage>
</organism>
<evidence type="ECO:0000256" key="1">
    <source>
        <dbReference type="SAM" id="MobiDB-lite"/>
    </source>
</evidence>
<feature type="region of interest" description="Disordered" evidence="1">
    <location>
        <begin position="112"/>
        <end position="136"/>
    </location>
</feature>
<protein>
    <recommendedName>
        <fullName evidence="3">P2</fullName>
    </recommendedName>
</protein>
<gene>
    <name evidence="2" type="primary">ORF2</name>
</gene>
<evidence type="ECO:0000313" key="2">
    <source>
        <dbReference type="EMBL" id="QOS14487.1"/>
    </source>
</evidence>
<proteinExistence type="predicted"/>
<name>A0A7M4CJX2_9VIRU</name>
<reference evidence="2" key="1">
    <citation type="journal article" date="2020" name="Phytopathology">
        <title>Sixty years from the first disease description, a novel badnavirus associated with chestnut mosaic disease.</title>
        <authorList>
            <person name="Marais A."/>
            <person name="Murolo S."/>
            <person name="Faure C."/>
            <person name="Brans Y."/>
            <person name="Larue C."/>
            <person name="Maclot F."/>
            <person name="Massart S."/>
            <person name="Chiumenti M."/>
            <person name="Minafra A."/>
            <person name="Romanazzi G."/>
            <person name="Lefebvre M."/>
            <person name="Barreneche T."/>
            <person name="Robin C."/>
            <person name="Petit R.J."/>
            <person name="Candresse T."/>
        </authorList>
    </citation>
    <scope>NUCLEOTIDE SEQUENCE</scope>
    <source>
        <strain evidence="2">ITUmito39</strain>
    </source>
</reference>
<sequence>MTSSWNITRESKQYQEALAAVKDISADRNPKAFVAPDAESSDKLGTVIKQNNFLIQLIVTQSRQIEDLSLQLVALRREVASIQGKAQTKVDLPEEVIADLTSRFEGLKVEKAKKKNKAPFQSFPIPGSAESNKPRR</sequence>
<dbReference type="EMBL" id="MT261366">
    <property type="protein sequence ID" value="QOS14487.1"/>
    <property type="molecule type" value="Genomic_DNA"/>
</dbReference>